<feature type="transmembrane region" description="Helical" evidence="9">
    <location>
        <begin position="418"/>
        <end position="436"/>
    </location>
</feature>
<keyword evidence="4" id="KW-1003">Cell membrane</keyword>
<feature type="transmembrane region" description="Helical" evidence="9">
    <location>
        <begin position="139"/>
        <end position="160"/>
    </location>
</feature>
<evidence type="ECO:0000313" key="10">
    <source>
        <dbReference type="EMBL" id="UNP31051.1"/>
    </source>
</evidence>
<accession>A0ABY3XHC8</accession>
<dbReference type="InterPro" id="IPR050367">
    <property type="entry name" value="APC_superfamily"/>
</dbReference>
<dbReference type="Gene3D" id="1.20.1740.10">
    <property type="entry name" value="Amino acid/polyamine transporter I"/>
    <property type="match status" value="1"/>
</dbReference>
<comment type="subcellular location">
    <subcellularLocation>
        <location evidence="1">Cell membrane</location>
        <topology evidence="1">Multi-pass membrane protein</topology>
    </subcellularLocation>
</comment>
<feature type="transmembrane region" description="Helical" evidence="9">
    <location>
        <begin position="340"/>
        <end position="359"/>
    </location>
</feature>
<feature type="transmembrane region" description="Helical" evidence="9">
    <location>
        <begin position="396"/>
        <end position="412"/>
    </location>
</feature>
<dbReference type="PANTHER" id="PTHR42770:SF18">
    <property type="entry name" value="ARGININE_AGMATINE ANTIPORTER"/>
    <property type="match status" value="1"/>
</dbReference>
<comment type="function">
    <text evidence="8">Major component of the acid-resistance (AR) system allowing enteric pathogens to survive the acidic environment in the stomach. Exchanges extracellular arginine for its intracellular decarboxylation product agmatine (Agm) thereby expelling intracellular protons. Probably undergoes several conformational states in order to translocate the substrate across the membrane; keeps the substrate accessible to only 1 side of the membrane at a time by opening and closing 3 membrane-internal gates.</text>
</comment>
<evidence type="ECO:0000256" key="2">
    <source>
        <dbReference type="ARBA" id="ARBA00008220"/>
    </source>
</evidence>
<keyword evidence="11" id="KW-1185">Reference proteome</keyword>
<dbReference type="InterPro" id="IPR002293">
    <property type="entry name" value="AA/rel_permease1"/>
</dbReference>
<sequence>MSAGGSAEPSPVENPLSDAVQRRPLGLWAAIALVVGNMIGSGVFLLPAALAPYGGASLVGWAITLCGALLLAFTFARMAMRWPQSGGPYTYAHRAFGDTVGFVIAWSYWISLWCANAAIAVAFAGSIGALVPALTATPARAAACALAALWLCTAINLLGVREAGRVQIVTTALKLLPLLLFGAVALWWLDGAHAFRPFNPSGQSLPQAAHATAALTLWALLGLEAATVPAGSIRDPERNVPRATVFGTLLAGIATVLACSVVVGLLPADSLKQSQSPMADAASMLWGPGAGLALAAVSAVSCLGALNGWTLLSGQLPLAAARDRVFPAFFARVDRRGTPWLGVLIGSALASILVLANFSRSLVQVFVFSILLSTAATLLPYVAGSAAWLWRGEGRSRIVAAFALAFSVYALAGIGAEALLWGALLVAAGLPVHLLLRLRQRSQGSAS</sequence>
<keyword evidence="6 9" id="KW-1133">Transmembrane helix</keyword>
<feature type="transmembrane region" description="Helical" evidence="9">
    <location>
        <begin position="58"/>
        <end position="79"/>
    </location>
</feature>
<feature type="transmembrane region" description="Helical" evidence="9">
    <location>
        <begin position="172"/>
        <end position="189"/>
    </location>
</feature>
<evidence type="ECO:0000256" key="9">
    <source>
        <dbReference type="SAM" id="Phobius"/>
    </source>
</evidence>
<evidence type="ECO:0000313" key="11">
    <source>
        <dbReference type="Proteomes" id="UP000829194"/>
    </source>
</evidence>
<evidence type="ECO:0000256" key="1">
    <source>
        <dbReference type="ARBA" id="ARBA00004651"/>
    </source>
</evidence>
<dbReference type="PIRSF" id="PIRSF006060">
    <property type="entry name" value="AA_transporter"/>
    <property type="match status" value="1"/>
</dbReference>
<feature type="transmembrane region" description="Helical" evidence="9">
    <location>
        <begin position="243"/>
        <end position="266"/>
    </location>
</feature>
<dbReference type="Proteomes" id="UP000829194">
    <property type="component" value="Chromosome"/>
</dbReference>
<dbReference type="Pfam" id="PF13520">
    <property type="entry name" value="AA_permease_2"/>
    <property type="match status" value="1"/>
</dbReference>
<keyword evidence="7 9" id="KW-0472">Membrane</keyword>
<feature type="transmembrane region" description="Helical" evidence="9">
    <location>
        <begin position="100"/>
        <end position="127"/>
    </location>
</feature>
<dbReference type="PANTHER" id="PTHR42770">
    <property type="entry name" value="AMINO ACID TRANSPORTER-RELATED"/>
    <property type="match status" value="1"/>
</dbReference>
<feature type="transmembrane region" description="Helical" evidence="9">
    <location>
        <begin position="25"/>
        <end position="46"/>
    </location>
</feature>
<evidence type="ECO:0000256" key="3">
    <source>
        <dbReference type="ARBA" id="ARBA00021069"/>
    </source>
</evidence>
<protein>
    <recommendedName>
        <fullName evidence="3">Arginine/agmatine antiporter</fullName>
    </recommendedName>
</protein>
<proteinExistence type="inferred from homology"/>
<evidence type="ECO:0000256" key="6">
    <source>
        <dbReference type="ARBA" id="ARBA00022989"/>
    </source>
</evidence>
<dbReference type="RefSeq" id="WP_083512367.1">
    <property type="nucleotide sequence ID" value="NZ_CP011131.1"/>
</dbReference>
<reference evidence="10 11" key="1">
    <citation type="submission" date="2022-03" db="EMBL/GenBank/DDBJ databases">
        <title>Complete genome sequence of Lysobacter capsici VKM B-2533 and Lysobacter gummosus 10.1.1, promising sources of lytic agents.</title>
        <authorList>
            <person name="Tarlachkov S.V."/>
            <person name="Kudryakova I.V."/>
            <person name="Afoshin A.S."/>
            <person name="Leontyevskaya E.A."/>
            <person name="Leontyevskaya N.V."/>
        </authorList>
    </citation>
    <scope>NUCLEOTIDE SEQUENCE [LARGE SCALE GENOMIC DNA]</scope>
    <source>
        <strain evidence="10 11">10.1.1</strain>
    </source>
</reference>
<evidence type="ECO:0000256" key="7">
    <source>
        <dbReference type="ARBA" id="ARBA00023136"/>
    </source>
</evidence>
<keyword evidence="5 9" id="KW-0812">Transmembrane</keyword>
<organism evidence="10 11">
    <name type="scientific">Lysobacter gummosus</name>
    <dbReference type="NCBI Taxonomy" id="262324"/>
    <lineage>
        <taxon>Bacteria</taxon>
        <taxon>Pseudomonadati</taxon>
        <taxon>Pseudomonadota</taxon>
        <taxon>Gammaproteobacteria</taxon>
        <taxon>Lysobacterales</taxon>
        <taxon>Lysobacteraceae</taxon>
        <taxon>Lysobacter</taxon>
    </lineage>
</organism>
<feature type="transmembrane region" description="Helical" evidence="9">
    <location>
        <begin position="209"/>
        <end position="231"/>
    </location>
</feature>
<evidence type="ECO:0000256" key="5">
    <source>
        <dbReference type="ARBA" id="ARBA00022692"/>
    </source>
</evidence>
<gene>
    <name evidence="10" type="ORF">MOV92_07340</name>
</gene>
<evidence type="ECO:0000256" key="8">
    <source>
        <dbReference type="ARBA" id="ARBA00045636"/>
    </source>
</evidence>
<feature type="transmembrane region" description="Helical" evidence="9">
    <location>
        <begin position="286"/>
        <end position="306"/>
    </location>
</feature>
<evidence type="ECO:0000256" key="4">
    <source>
        <dbReference type="ARBA" id="ARBA00022475"/>
    </source>
</evidence>
<comment type="similarity">
    <text evidence="2">Belongs to the amino acid-polyamine-organocation (APC) superfamily. Basic amino acid/polyamine antiporter (APA) (TC 2.A.3.2) family.</text>
</comment>
<feature type="transmembrane region" description="Helical" evidence="9">
    <location>
        <begin position="365"/>
        <end position="389"/>
    </location>
</feature>
<dbReference type="EMBL" id="CP093547">
    <property type="protein sequence ID" value="UNP31051.1"/>
    <property type="molecule type" value="Genomic_DNA"/>
</dbReference>
<name>A0ABY3XHC8_9GAMM</name>